<proteinExistence type="predicted"/>
<keyword evidence="3" id="KW-1185">Reference proteome</keyword>
<dbReference type="PANTHER" id="PTHR13559">
    <property type="entry name" value="INTRACELLULAR TRAFFIC PROTEIN-RELATED"/>
    <property type="match status" value="1"/>
</dbReference>
<dbReference type="InterPro" id="IPR043972">
    <property type="entry name" value="FUZ/MON1/HPS1_longin_1"/>
</dbReference>
<sequence>MFANSHGAQLHSVNTVDSKIVWKAFHNSITLILVTKDDCASDVYMSRLLEYIFQSIVLVYGLDDVTNIKNVERMKKEIKIAFGLVDRLLDAASLASFSFTTHCVDVILSPENPILQVSKLAFQFLDLLCHMFDLSQ</sequence>
<evidence type="ECO:0000313" key="3">
    <source>
        <dbReference type="Proteomes" id="UP001209878"/>
    </source>
</evidence>
<dbReference type="Pfam" id="PF19036">
    <property type="entry name" value="Fuz_longin_1"/>
    <property type="match status" value="1"/>
</dbReference>
<dbReference type="GO" id="GO:0016192">
    <property type="term" value="P:vesicle-mediated transport"/>
    <property type="evidence" value="ECO:0007669"/>
    <property type="project" value="InterPro"/>
</dbReference>
<feature type="domain" description="FUZ/MON1/HPS1 first Longin" evidence="1">
    <location>
        <begin position="1"/>
        <end position="88"/>
    </location>
</feature>
<comment type="caution">
    <text evidence="2">The sequence shown here is derived from an EMBL/GenBank/DDBJ whole genome shotgun (WGS) entry which is preliminary data.</text>
</comment>
<dbReference type="InterPro" id="IPR026069">
    <property type="entry name" value="Fuzzy"/>
</dbReference>
<organism evidence="2 3">
    <name type="scientific">Ridgeia piscesae</name>
    <name type="common">Tubeworm</name>
    <dbReference type="NCBI Taxonomy" id="27915"/>
    <lineage>
        <taxon>Eukaryota</taxon>
        <taxon>Metazoa</taxon>
        <taxon>Spiralia</taxon>
        <taxon>Lophotrochozoa</taxon>
        <taxon>Annelida</taxon>
        <taxon>Polychaeta</taxon>
        <taxon>Sedentaria</taxon>
        <taxon>Canalipalpata</taxon>
        <taxon>Sabellida</taxon>
        <taxon>Siboglinidae</taxon>
        <taxon>Ridgeia</taxon>
    </lineage>
</organism>
<evidence type="ECO:0000259" key="1">
    <source>
        <dbReference type="Pfam" id="PF19036"/>
    </source>
</evidence>
<evidence type="ECO:0000313" key="2">
    <source>
        <dbReference type="EMBL" id="KAK2177958.1"/>
    </source>
</evidence>
<dbReference type="GO" id="GO:1905515">
    <property type="term" value="P:non-motile cilium assembly"/>
    <property type="evidence" value="ECO:0007669"/>
    <property type="project" value="TreeGrafter"/>
</dbReference>
<dbReference type="PANTHER" id="PTHR13559:SF1">
    <property type="entry name" value="PROTEIN FUZZY HOMOLOG"/>
    <property type="match status" value="1"/>
</dbReference>
<reference evidence="2" key="1">
    <citation type="journal article" date="2023" name="Mol. Biol. Evol.">
        <title>Third-Generation Sequencing Reveals the Adaptive Role of the Epigenome in Three Deep-Sea Polychaetes.</title>
        <authorList>
            <person name="Perez M."/>
            <person name="Aroh O."/>
            <person name="Sun Y."/>
            <person name="Lan Y."/>
            <person name="Juniper S.K."/>
            <person name="Young C.R."/>
            <person name="Angers B."/>
            <person name="Qian P.Y."/>
        </authorList>
    </citation>
    <scope>NUCLEOTIDE SEQUENCE</scope>
    <source>
        <strain evidence="2">R07B-5</strain>
    </source>
</reference>
<gene>
    <name evidence="2" type="ORF">NP493_570g02019</name>
</gene>
<protein>
    <recommendedName>
        <fullName evidence="1">FUZ/MON1/HPS1 first Longin domain-containing protein</fullName>
    </recommendedName>
</protein>
<accession>A0AAD9KWB7</accession>
<dbReference type="AlphaFoldDB" id="A0AAD9KWB7"/>
<dbReference type="Proteomes" id="UP001209878">
    <property type="component" value="Unassembled WGS sequence"/>
</dbReference>
<dbReference type="EMBL" id="JAODUO010000569">
    <property type="protein sequence ID" value="KAK2177958.1"/>
    <property type="molecule type" value="Genomic_DNA"/>
</dbReference>
<name>A0AAD9KWB7_RIDPI</name>